<dbReference type="PROSITE" id="PS51194">
    <property type="entry name" value="HELICASE_CTER"/>
    <property type="match status" value="1"/>
</dbReference>
<dbReference type="GO" id="GO:0003724">
    <property type="term" value="F:RNA helicase activity"/>
    <property type="evidence" value="ECO:0007669"/>
    <property type="project" value="UniProtKB-EC"/>
</dbReference>
<geneLocation type="plasmid" evidence="16">
    <name>pthaf100_a</name>
</geneLocation>
<feature type="domain" description="Helicase C-terminal" evidence="13">
    <location>
        <begin position="260"/>
        <end position="404"/>
    </location>
</feature>
<evidence type="ECO:0000256" key="7">
    <source>
        <dbReference type="ARBA" id="ARBA00038437"/>
    </source>
</evidence>
<comment type="similarity">
    <text evidence="7 11">Belongs to the DEAD box helicase family.</text>
</comment>
<dbReference type="InterPro" id="IPR044742">
    <property type="entry name" value="DEAD/DEAH_RhlB"/>
</dbReference>
<dbReference type="GO" id="GO:0005829">
    <property type="term" value="C:cytosol"/>
    <property type="evidence" value="ECO:0007669"/>
    <property type="project" value="TreeGrafter"/>
</dbReference>
<dbReference type="FunFam" id="3.40.50.300:FF:000108">
    <property type="entry name" value="ATP-dependent RNA helicase RhlE"/>
    <property type="match status" value="1"/>
</dbReference>
<keyword evidence="2" id="KW-0963">Cytoplasm</keyword>
<protein>
    <recommendedName>
        <fullName evidence="9">DEAD-box ATP-dependent RNA helicase RhpA</fullName>
        <ecNumber evidence="1">3.6.4.13</ecNumber>
    </recommendedName>
</protein>
<dbReference type="Gene3D" id="3.30.70.330">
    <property type="match status" value="1"/>
</dbReference>
<dbReference type="GO" id="GO:0009266">
    <property type="term" value="P:response to temperature stimulus"/>
    <property type="evidence" value="ECO:0007669"/>
    <property type="project" value="UniProtKB-ARBA"/>
</dbReference>
<dbReference type="InterPro" id="IPR005580">
    <property type="entry name" value="DbpA/CsdA_RNA-bd_dom"/>
</dbReference>
<feature type="domain" description="Helicase ATP-binding" evidence="12">
    <location>
        <begin position="62"/>
        <end position="233"/>
    </location>
</feature>
<evidence type="ECO:0000256" key="2">
    <source>
        <dbReference type="ARBA" id="ARBA00022490"/>
    </source>
</evidence>
<dbReference type="InterPro" id="IPR011545">
    <property type="entry name" value="DEAD/DEAH_box_helicase_dom"/>
</dbReference>
<dbReference type="InterPro" id="IPR050079">
    <property type="entry name" value="DEAD_box_RNA_helicase"/>
</dbReference>
<evidence type="ECO:0000256" key="5">
    <source>
        <dbReference type="ARBA" id="ARBA00022806"/>
    </source>
</evidence>
<dbReference type="SUPFAM" id="SSF52540">
    <property type="entry name" value="P-loop containing nucleoside triphosphate hydrolases"/>
    <property type="match status" value="1"/>
</dbReference>
<dbReference type="PROSITE" id="PS51195">
    <property type="entry name" value="Q_MOTIF"/>
    <property type="match status" value="1"/>
</dbReference>
<feature type="domain" description="DEAD-box RNA helicase Q" evidence="14">
    <location>
        <begin position="31"/>
        <end position="59"/>
    </location>
</feature>
<organism evidence="15 16">
    <name type="scientific">Vibrio aquimaris</name>
    <dbReference type="NCBI Taxonomy" id="2587862"/>
    <lineage>
        <taxon>Bacteria</taxon>
        <taxon>Pseudomonadati</taxon>
        <taxon>Pseudomonadota</taxon>
        <taxon>Gammaproteobacteria</taxon>
        <taxon>Vibrionales</taxon>
        <taxon>Vibrionaceae</taxon>
        <taxon>Vibrio</taxon>
    </lineage>
</organism>
<proteinExistence type="inferred from homology"/>
<evidence type="ECO:0000259" key="12">
    <source>
        <dbReference type="PROSITE" id="PS51192"/>
    </source>
</evidence>
<dbReference type="SMART" id="SM00490">
    <property type="entry name" value="HELICc"/>
    <property type="match status" value="1"/>
</dbReference>
<dbReference type="KEGG" id="vaq:FIV01_16125"/>
<evidence type="ECO:0000256" key="3">
    <source>
        <dbReference type="ARBA" id="ARBA00022741"/>
    </source>
</evidence>
<dbReference type="GO" id="GO:0005524">
    <property type="term" value="F:ATP binding"/>
    <property type="evidence" value="ECO:0007669"/>
    <property type="project" value="UniProtKB-KW"/>
</dbReference>
<evidence type="ECO:0000256" key="6">
    <source>
        <dbReference type="ARBA" id="ARBA00022840"/>
    </source>
</evidence>
<dbReference type="PANTHER" id="PTHR47959:SF1">
    <property type="entry name" value="ATP-DEPENDENT RNA HELICASE DBPA"/>
    <property type="match status" value="1"/>
</dbReference>
<keyword evidence="4 11" id="KW-0378">Hydrolase</keyword>
<dbReference type="GO" id="GO:0016887">
    <property type="term" value="F:ATP hydrolysis activity"/>
    <property type="evidence" value="ECO:0007669"/>
    <property type="project" value="RHEA"/>
</dbReference>
<keyword evidence="3 11" id="KW-0547">Nucleotide-binding</keyword>
<dbReference type="AlphaFoldDB" id="A0A5P9CNZ4"/>
<dbReference type="GO" id="GO:0003676">
    <property type="term" value="F:nucleic acid binding"/>
    <property type="evidence" value="ECO:0007669"/>
    <property type="project" value="InterPro"/>
</dbReference>
<dbReference type="SMART" id="SM00487">
    <property type="entry name" value="DEXDc"/>
    <property type="match status" value="1"/>
</dbReference>
<evidence type="ECO:0000256" key="4">
    <source>
        <dbReference type="ARBA" id="ARBA00022801"/>
    </source>
</evidence>
<keyword evidence="15" id="KW-0614">Plasmid</keyword>
<name>A0A5P9CNZ4_9VIBR</name>
<dbReference type="Pfam" id="PF03880">
    <property type="entry name" value="DbpA"/>
    <property type="match status" value="1"/>
</dbReference>
<keyword evidence="16" id="KW-1185">Reference proteome</keyword>
<evidence type="ECO:0000313" key="16">
    <source>
        <dbReference type="Proteomes" id="UP000326936"/>
    </source>
</evidence>
<keyword evidence="5 11" id="KW-0347">Helicase</keyword>
<evidence type="ECO:0000256" key="9">
    <source>
        <dbReference type="ARBA" id="ARBA00074363"/>
    </source>
</evidence>
<dbReference type="Gene3D" id="3.40.50.300">
    <property type="entry name" value="P-loop containing nucleotide triphosphate hydrolases"/>
    <property type="match status" value="2"/>
</dbReference>
<dbReference type="Pfam" id="PF00270">
    <property type="entry name" value="DEAD"/>
    <property type="match status" value="1"/>
</dbReference>
<evidence type="ECO:0000313" key="15">
    <source>
        <dbReference type="EMBL" id="QFT27916.1"/>
    </source>
</evidence>
<dbReference type="PANTHER" id="PTHR47959">
    <property type="entry name" value="ATP-DEPENDENT RNA HELICASE RHLE-RELATED"/>
    <property type="match status" value="1"/>
</dbReference>
<dbReference type="Proteomes" id="UP000326936">
    <property type="component" value="Plasmid pTHAF100_a"/>
</dbReference>
<comment type="catalytic activity">
    <reaction evidence="8">
        <text>ATP + H2O = ADP + phosphate + H(+)</text>
        <dbReference type="Rhea" id="RHEA:13065"/>
        <dbReference type="ChEBI" id="CHEBI:15377"/>
        <dbReference type="ChEBI" id="CHEBI:15378"/>
        <dbReference type="ChEBI" id="CHEBI:30616"/>
        <dbReference type="ChEBI" id="CHEBI:43474"/>
        <dbReference type="ChEBI" id="CHEBI:456216"/>
        <dbReference type="EC" id="3.6.4.13"/>
    </reaction>
</comment>
<dbReference type="InterPro" id="IPR000629">
    <property type="entry name" value="RNA-helicase_DEAD-box_CS"/>
</dbReference>
<evidence type="ECO:0000256" key="1">
    <source>
        <dbReference type="ARBA" id="ARBA00012552"/>
    </source>
</evidence>
<dbReference type="InterPro" id="IPR014014">
    <property type="entry name" value="RNA_helicase_DEAD_Q_motif"/>
</dbReference>
<dbReference type="InterPro" id="IPR012677">
    <property type="entry name" value="Nucleotide-bd_a/b_plait_sf"/>
</dbReference>
<dbReference type="GO" id="GO:0042255">
    <property type="term" value="P:ribosome assembly"/>
    <property type="evidence" value="ECO:0007669"/>
    <property type="project" value="UniProtKB-ARBA"/>
</dbReference>
<dbReference type="CDD" id="cd12501">
    <property type="entry name" value="RRM_EcDbpA_like"/>
    <property type="match status" value="1"/>
</dbReference>
<accession>A0A5P9CNZ4</accession>
<sequence>MSRFLYEAVFCFLRSVPTMDLTILKGFFMSNTFKSLNLKTELIETLDSLNYFEMTPIQQQALPIVLQGKDVIGQGKTGSGKTATFSLGLLSNLKVKRFRVQSLVLCPTRELADQVAQEIRMLARGIHNIKVLTLCGGMPMGPQIGSLEHGAHILVGTPGRILDHLSKGRINLDELNTLVLDEADRMLEMGFEEAIDAITAQAPKTRQTLLFSATFPANIETLASKVMQEPQMVKVESTHQLSTIEQQFFLLETLKERDEALEALLLTHKPESSVVFCNTKKEVQNVTDELNYRGFSVTELHGDMEQRDREQALTMFANKSISILVATDAAARGLDVDNLDAVFNYELSRDPEVHVHRIGRTGRAGAKGMAFSFFSTKESYRVAQIDEYMDIEISPVNLPEKPIEKPFYPKMQTIQILGGKKQKVRAGDILGALTKQAGLDGKKIGKIKILPMVSYVAVEHDLVKPALKQLQNGKMKGRDFKARIMK</sequence>
<dbReference type="InterPro" id="IPR027417">
    <property type="entry name" value="P-loop_NTPase"/>
</dbReference>
<dbReference type="EMBL" id="CP045351">
    <property type="protein sequence ID" value="QFT27916.1"/>
    <property type="molecule type" value="Genomic_DNA"/>
</dbReference>
<dbReference type="PROSITE" id="PS00039">
    <property type="entry name" value="DEAD_ATP_HELICASE"/>
    <property type="match status" value="1"/>
</dbReference>
<dbReference type="EC" id="3.6.4.13" evidence="1"/>
<dbReference type="CDD" id="cd00268">
    <property type="entry name" value="DEADc"/>
    <property type="match status" value="1"/>
</dbReference>
<keyword evidence="6 11" id="KW-0067">ATP-binding</keyword>
<dbReference type="NCBIfam" id="NF008744">
    <property type="entry name" value="PRK11776.1"/>
    <property type="match status" value="1"/>
</dbReference>
<dbReference type="PROSITE" id="PS51192">
    <property type="entry name" value="HELICASE_ATP_BIND_1"/>
    <property type="match status" value="1"/>
</dbReference>
<evidence type="ECO:0000259" key="13">
    <source>
        <dbReference type="PROSITE" id="PS51194"/>
    </source>
</evidence>
<evidence type="ECO:0000256" key="8">
    <source>
        <dbReference type="ARBA" id="ARBA00047984"/>
    </source>
</evidence>
<dbReference type="CDD" id="cd18787">
    <property type="entry name" value="SF2_C_DEAD"/>
    <property type="match status" value="1"/>
</dbReference>
<reference evidence="15 16" key="1">
    <citation type="submission" date="2019-10" db="EMBL/GenBank/DDBJ databases">
        <title>Complete genome sequence of Vibrio sp. strain THAF100, isolated from non-filtered water from the water column of tank 6 of a marine aquarium containing stony-coral fragments. Water maintained at 26 degree C.</title>
        <authorList>
            <person name="Ruckert C."/>
            <person name="Franco A."/>
            <person name="Kalinowski J."/>
            <person name="Glaeser S."/>
        </authorList>
    </citation>
    <scope>NUCLEOTIDE SEQUENCE [LARGE SCALE GENOMIC DNA]</scope>
    <source>
        <strain evidence="15 16">THAF100</strain>
        <plasmid evidence="16">pthaf100_a</plasmid>
    </source>
</reference>
<feature type="short sequence motif" description="Q motif" evidence="10">
    <location>
        <begin position="31"/>
        <end position="59"/>
    </location>
</feature>
<evidence type="ECO:0000256" key="11">
    <source>
        <dbReference type="RuleBase" id="RU000492"/>
    </source>
</evidence>
<evidence type="ECO:0000256" key="10">
    <source>
        <dbReference type="PROSITE-ProRule" id="PRU00552"/>
    </source>
</evidence>
<dbReference type="InterPro" id="IPR014001">
    <property type="entry name" value="Helicase_ATP-bd"/>
</dbReference>
<gene>
    <name evidence="15" type="primary">dbpA</name>
    <name evidence="15" type="ORF">FIV01_16125</name>
</gene>
<dbReference type="Pfam" id="PF00271">
    <property type="entry name" value="Helicase_C"/>
    <property type="match status" value="1"/>
</dbReference>
<evidence type="ECO:0000259" key="14">
    <source>
        <dbReference type="PROSITE" id="PS51195"/>
    </source>
</evidence>
<dbReference type="InterPro" id="IPR001650">
    <property type="entry name" value="Helicase_C-like"/>
</dbReference>